<dbReference type="InterPro" id="IPR023222">
    <property type="entry name" value="PsbQ-like_dom_sf"/>
</dbReference>
<comment type="caution">
    <text evidence="2">The sequence shown here is derived from an EMBL/GenBank/DDBJ whole genome shotgun (WGS) entry which is preliminary data.</text>
</comment>
<evidence type="ECO:0000313" key="2">
    <source>
        <dbReference type="EMBL" id="KKK91071.1"/>
    </source>
</evidence>
<reference evidence="2" key="1">
    <citation type="journal article" date="2015" name="Nature">
        <title>Complex archaea that bridge the gap between prokaryotes and eukaryotes.</title>
        <authorList>
            <person name="Spang A."/>
            <person name="Saw J.H."/>
            <person name="Jorgensen S.L."/>
            <person name="Zaremba-Niedzwiedzka K."/>
            <person name="Martijn J."/>
            <person name="Lind A.E."/>
            <person name="van Eijk R."/>
            <person name="Schleper C."/>
            <person name="Guy L."/>
            <person name="Ettema T.J."/>
        </authorList>
    </citation>
    <scope>NUCLEOTIDE SEQUENCE</scope>
</reference>
<organism evidence="2">
    <name type="scientific">marine sediment metagenome</name>
    <dbReference type="NCBI Taxonomy" id="412755"/>
    <lineage>
        <taxon>unclassified sequences</taxon>
        <taxon>metagenomes</taxon>
        <taxon>ecological metagenomes</taxon>
    </lineage>
</organism>
<evidence type="ECO:0000256" key="1">
    <source>
        <dbReference type="ARBA" id="ARBA00023078"/>
    </source>
</evidence>
<gene>
    <name evidence="2" type="ORF">LCGC14_2716640</name>
</gene>
<dbReference type="AlphaFoldDB" id="A0A0F9C333"/>
<proteinExistence type="predicted"/>
<name>A0A0F9C333_9ZZZZ</name>
<accession>A0A0F9C333</accession>
<dbReference type="SUPFAM" id="SSF101112">
    <property type="entry name" value="Oxygen-evolving enhancer protein 3"/>
    <property type="match status" value="1"/>
</dbReference>
<dbReference type="EMBL" id="LAZR01048815">
    <property type="protein sequence ID" value="KKK91071.1"/>
    <property type="molecule type" value="Genomic_DNA"/>
</dbReference>
<keyword evidence="1" id="KW-0793">Thylakoid</keyword>
<sequence length="48" mass="5506">MKVLLTLKITTEIEANDQLQYEQLRDSLINSLESLDTAVDVESEDKRP</sequence>
<protein>
    <submittedName>
        <fullName evidence="2">Uncharacterized protein</fullName>
    </submittedName>
</protein>